<evidence type="ECO:0000256" key="6">
    <source>
        <dbReference type="ARBA" id="ARBA00022624"/>
    </source>
</evidence>
<dbReference type="SUPFAM" id="SSF53686">
    <property type="entry name" value="Tryptophan synthase beta subunit-like PLP-dependent enzymes"/>
    <property type="match status" value="1"/>
</dbReference>
<feature type="domain" description="ACT-like" evidence="13">
    <location>
        <begin position="349"/>
        <end position="423"/>
    </location>
</feature>
<keyword evidence="9 12" id="KW-0456">Lyase</keyword>
<keyword evidence="8 12" id="KW-0663">Pyridoxal phosphate</keyword>
<dbReference type="InterPro" id="IPR001721">
    <property type="entry name" value="TD_ACT-like"/>
</dbReference>
<evidence type="ECO:0000256" key="9">
    <source>
        <dbReference type="ARBA" id="ARBA00023239"/>
    </source>
</evidence>
<dbReference type="GO" id="GO:0006565">
    <property type="term" value="P:L-serine catabolic process"/>
    <property type="evidence" value="ECO:0007669"/>
    <property type="project" value="TreeGrafter"/>
</dbReference>
<dbReference type="FunFam" id="3.40.50.1100:FF:000005">
    <property type="entry name" value="Threonine dehydratase catabolic"/>
    <property type="match status" value="1"/>
</dbReference>
<dbReference type="PROSITE" id="PS00165">
    <property type="entry name" value="DEHYDRATASE_SER_THR"/>
    <property type="match status" value="1"/>
</dbReference>
<dbReference type="PANTHER" id="PTHR48078:SF11">
    <property type="entry name" value="THREONINE DEHYDRATASE, MITOCHONDRIAL"/>
    <property type="match status" value="1"/>
</dbReference>
<feature type="domain" description="ACT-like" evidence="13">
    <location>
        <begin position="445"/>
        <end position="516"/>
    </location>
</feature>
<dbReference type="InterPro" id="IPR036052">
    <property type="entry name" value="TrpB-like_PALP_sf"/>
</dbReference>
<dbReference type="InterPro" id="IPR038110">
    <property type="entry name" value="TD_ACT-like_sf"/>
</dbReference>
<accession>C1MZ44</accession>
<dbReference type="Gene3D" id="3.40.50.1100">
    <property type="match status" value="2"/>
</dbReference>
<dbReference type="RefSeq" id="XP_003061151.1">
    <property type="nucleotide sequence ID" value="XM_003061105.1"/>
</dbReference>
<sequence>MIVNRGELGVVNRGVMRAEDAERLNWYLRAILTANVYDVAVESPLDFAPRLSARVGANIHLKREDLQPVFSFKLRGAYNRMAAISPEARKNGVICSSAGNHAQGVALAAKELGCDAVIAMPVTTPAIKVDAVRRLGATVELVGENYDATQAYAKKRAEEDGRTFVPPFDDPLVVAGQGTVGLEIVRQLPKLEIVFVPVGGGGLIAGIAAYVKSIRPDVKVIGVEPEGANAMLQSLRHGEICRLRRVDGFADGVAVRQVGDVCFDLCRQLVDGVMTVKTDEICAAIKDVFEETRSILEPAGAVAVAGAKAYCELNGITGDVVAITSGANMNFDRLRVVSQLADGGLKQEATLMSIIPETNGSFKKFVEVVGEDVNFTEFKYRAVQDETLEAVVLYSVQIESEAQLETLHESLSEAGIFTENVTEDETTQIHLRHMIGGATGVLQERLYEVEIPERAGALDTFLDYVSPKYQITMTHYRSDGGREGKVLFGMIVPPAEREEFDRVLKDTGYVVEDLTSNKAFNMLYGCTRKGACDEKFEQTAN</sequence>
<dbReference type="GO" id="GO:0003941">
    <property type="term" value="F:L-serine ammonia-lyase activity"/>
    <property type="evidence" value="ECO:0007669"/>
    <property type="project" value="UniProtKB-ARBA"/>
</dbReference>
<dbReference type="GO" id="GO:0008721">
    <property type="term" value="F:D-serine ammonia-lyase activity"/>
    <property type="evidence" value="ECO:0007669"/>
    <property type="project" value="UniProtKB-ARBA"/>
</dbReference>
<dbReference type="NCBIfam" id="NF006674">
    <property type="entry name" value="PRK09224.1"/>
    <property type="match status" value="1"/>
</dbReference>
<dbReference type="InterPro" id="IPR005787">
    <property type="entry name" value="Thr_deHydtase_biosynth"/>
</dbReference>
<comment type="function">
    <text evidence="11">Catalyzes the synthesis of D-serine from L-serine. Has dehydratase activity towards both L-serine and D-serine.</text>
</comment>
<evidence type="ECO:0000256" key="2">
    <source>
        <dbReference type="ARBA" id="ARBA00001933"/>
    </source>
</evidence>
<dbReference type="SUPFAM" id="SSF55021">
    <property type="entry name" value="ACT-like"/>
    <property type="match status" value="2"/>
</dbReference>
<dbReference type="EC" id="4.3.1.19" evidence="12"/>
<organism evidence="15">
    <name type="scientific">Micromonas pusilla (strain CCMP1545)</name>
    <name type="common">Picoplanktonic green alga</name>
    <dbReference type="NCBI Taxonomy" id="564608"/>
    <lineage>
        <taxon>Eukaryota</taxon>
        <taxon>Viridiplantae</taxon>
        <taxon>Chlorophyta</taxon>
        <taxon>Mamiellophyceae</taxon>
        <taxon>Mamiellales</taxon>
        <taxon>Mamiellaceae</taxon>
        <taxon>Micromonas</taxon>
    </lineage>
</organism>
<dbReference type="OMA" id="TRFEYTK"/>
<dbReference type="GO" id="GO:0009097">
    <property type="term" value="P:isoleucine biosynthetic process"/>
    <property type="evidence" value="ECO:0007669"/>
    <property type="project" value="UniProtKB-UniRule"/>
</dbReference>
<evidence type="ECO:0000256" key="8">
    <source>
        <dbReference type="ARBA" id="ARBA00022898"/>
    </source>
</evidence>
<dbReference type="PANTHER" id="PTHR48078">
    <property type="entry name" value="THREONINE DEHYDRATASE, MITOCHONDRIAL-RELATED"/>
    <property type="match status" value="1"/>
</dbReference>
<gene>
    <name evidence="14" type="ORF">MICPUCDRAFT_63278</name>
</gene>
<dbReference type="KEGG" id="mpp:MICPUCDRAFT_63278"/>
<evidence type="ECO:0000313" key="15">
    <source>
        <dbReference type="Proteomes" id="UP000001876"/>
    </source>
</evidence>
<name>C1MZ44_MICPC</name>
<dbReference type="PROSITE" id="PS51672">
    <property type="entry name" value="ACT_LIKE"/>
    <property type="match status" value="2"/>
</dbReference>
<dbReference type="InterPro" id="IPR045865">
    <property type="entry name" value="ACT-like_dom_sf"/>
</dbReference>
<evidence type="ECO:0000256" key="11">
    <source>
        <dbReference type="ARBA" id="ARBA00053278"/>
    </source>
</evidence>
<dbReference type="GO" id="GO:0006567">
    <property type="term" value="P:L-threonine catabolic process"/>
    <property type="evidence" value="ECO:0007669"/>
    <property type="project" value="TreeGrafter"/>
</dbReference>
<dbReference type="OrthoDB" id="4418812at2759"/>
<proteinExistence type="inferred from homology"/>
<dbReference type="InterPro" id="IPR000634">
    <property type="entry name" value="Ser/Thr_deHydtase_PyrdxlP-BS"/>
</dbReference>
<dbReference type="Proteomes" id="UP000001876">
    <property type="component" value="Unassembled WGS sequence"/>
</dbReference>
<comment type="catalytic activity">
    <reaction evidence="1 12">
        <text>L-threonine = 2-oxobutanoate + NH4(+)</text>
        <dbReference type="Rhea" id="RHEA:22108"/>
        <dbReference type="ChEBI" id="CHEBI:16763"/>
        <dbReference type="ChEBI" id="CHEBI:28938"/>
        <dbReference type="ChEBI" id="CHEBI:57926"/>
        <dbReference type="EC" id="4.3.1.19"/>
    </reaction>
</comment>
<comment type="pathway">
    <text evidence="3 12">Amino-acid biosynthesis; L-isoleucine biosynthesis; 2-oxobutanoate from L-threonine: step 1/1.</text>
</comment>
<evidence type="ECO:0000256" key="1">
    <source>
        <dbReference type="ARBA" id="ARBA00001274"/>
    </source>
</evidence>
<comment type="cofactor">
    <cofactor evidence="2 12">
        <name>pyridoxal 5'-phosphate</name>
        <dbReference type="ChEBI" id="CHEBI:597326"/>
    </cofactor>
</comment>
<evidence type="ECO:0000259" key="13">
    <source>
        <dbReference type="PROSITE" id="PS51672"/>
    </source>
</evidence>
<dbReference type="GO" id="GO:0004794">
    <property type="term" value="F:threonine deaminase activity"/>
    <property type="evidence" value="ECO:0007669"/>
    <property type="project" value="UniProtKB-UniRule"/>
</dbReference>
<dbReference type="NCBIfam" id="TIGR01124">
    <property type="entry name" value="ilvA_2Cterm"/>
    <property type="match status" value="1"/>
</dbReference>
<keyword evidence="6 12" id="KW-0412">Isoleucine biosynthesis</keyword>
<evidence type="ECO:0000256" key="12">
    <source>
        <dbReference type="RuleBase" id="RU362012"/>
    </source>
</evidence>
<dbReference type="GeneID" id="9686332"/>
<dbReference type="CDD" id="cd01562">
    <property type="entry name" value="Thr-dehyd"/>
    <property type="match status" value="1"/>
</dbReference>
<dbReference type="GO" id="GO:0030170">
    <property type="term" value="F:pyridoxal phosphate binding"/>
    <property type="evidence" value="ECO:0007669"/>
    <property type="project" value="InterPro"/>
</dbReference>
<dbReference type="GO" id="GO:0070178">
    <property type="term" value="P:D-serine metabolic process"/>
    <property type="evidence" value="ECO:0007669"/>
    <property type="project" value="UniProtKB-ARBA"/>
</dbReference>
<dbReference type="eggNOG" id="KOG1250">
    <property type="taxonomic scope" value="Eukaryota"/>
</dbReference>
<evidence type="ECO:0000256" key="10">
    <source>
        <dbReference type="ARBA" id="ARBA00023304"/>
    </source>
</evidence>
<dbReference type="CDD" id="cd04907">
    <property type="entry name" value="ACT_ThrD-I_2"/>
    <property type="match status" value="1"/>
</dbReference>
<keyword evidence="5 12" id="KW-0028">Amino-acid biosynthesis</keyword>
<dbReference type="InterPro" id="IPR050147">
    <property type="entry name" value="Ser/Thr_Dehydratase"/>
</dbReference>
<dbReference type="Gene3D" id="3.40.1020.10">
    <property type="entry name" value="Biosynthetic Threonine Deaminase, Domain 3"/>
    <property type="match status" value="1"/>
</dbReference>
<dbReference type="STRING" id="564608.C1MZ44"/>
<evidence type="ECO:0000256" key="5">
    <source>
        <dbReference type="ARBA" id="ARBA00022605"/>
    </source>
</evidence>
<dbReference type="InterPro" id="IPR001926">
    <property type="entry name" value="TrpB-like_PALP"/>
</dbReference>
<dbReference type="UniPathway" id="UPA00047">
    <property type="reaction ID" value="UER00054"/>
</dbReference>
<keyword evidence="15" id="KW-1185">Reference proteome</keyword>
<dbReference type="AlphaFoldDB" id="C1MZ44"/>
<keyword evidence="10 12" id="KW-0100">Branched-chain amino acid biosynthesis</keyword>
<comment type="similarity">
    <text evidence="4 12">Belongs to the serine/threonine dehydratase family.</text>
</comment>
<dbReference type="Pfam" id="PF00585">
    <property type="entry name" value="Thr_dehydrat_C"/>
    <property type="match status" value="2"/>
</dbReference>
<protein>
    <recommendedName>
        <fullName evidence="12">Threonine dehydratase</fullName>
        <ecNumber evidence="12">4.3.1.19</ecNumber>
    </recommendedName>
    <alternativeName>
        <fullName evidence="12">Threonine deaminase</fullName>
    </alternativeName>
</protein>
<reference evidence="14 15" key="1">
    <citation type="journal article" date="2009" name="Science">
        <title>Green evolution and dynamic adaptations revealed by genomes of the marine picoeukaryotes Micromonas.</title>
        <authorList>
            <person name="Worden A.Z."/>
            <person name="Lee J.H."/>
            <person name="Mock T."/>
            <person name="Rouze P."/>
            <person name="Simmons M.P."/>
            <person name="Aerts A.L."/>
            <person name="Allen A.E."/>
            <person name="Cuvelier M.L."/>
            <person name="Derelle E."/>
            <person name="Everett M.V."/>
            <person name="Foulon E."/>
            <person name="Grimwood J."/>
            <person name="Gundlach H."/>
            <person name="Henrissat B."/>
            <person name="Napoli C."/>
            <person name="McDonald S.M."/>
            <person name="Parker M.S."/>
            <person name="Rombauts S."/>
            <person name="Salamov A."/>
            <person name="Von Dassow P."/>
            <person name="Badger J.H."/>
            <person name="Coutinho P.M."/>
            <person name="Demir E."/>
            <person name="Dubchak I."/>
            <person name="Gentemann C."/>
            <person name="Eikrem W."/>
            <person name="Gready J.E."/>
            <person name="John U."/>
            <person name="Lanier W."/>
            <person name="Lindquist E.A."/>
            <person name="Lucas S."/>
            <person name="Mayer K.F."/>
            <person name="Moreau H."/>
            <person name="Not F."/>
            <person name="Otillar R."/>
            <person name="Panaud O."/>
            <person name="Pangilinan J."/>
            <person name="Paulsen I."/>
            <person name="Piegu B."/>
            <person name="Poliakov A."/>
            <person name="Robbens S."/>
            <person name="Schmutz J."/>
            <person name="Toulza E."/>
            <person name="Wyss T."/>
            <person name="Zelensky A."/>
            <person name="Zhou K."/>
            <person name="Armbrust E.V."/>
            <person name="Bhattacharya D."/>
            <person name="Goodenough U.W."/>
            <person name="Van de Peer Y."/>
            <person name="Grigoriev I.V."/>
        </authorList>
    </citation>
    <scope>NUCLEOTIDE SEQUENCE [LARGE SCALE GENOMIC DNA]</scope>
    <source>
        <strain evidence="14 15">CCMP1545</strain>
    </source>
</reference>
<evidence type="ECO:0000256" key="4">
    <source>
        <dbReference type="ARBA" id="ARBA00010869"/>
    </source>
</evidence>
<evidence type="ECO:0000256" key="7">
    <source>
        <dbReference type="ARBA" id="ARBA00022737"/>
    </source>
</evidence>
<dbReference type="FunFam" id="3.40.50.1100:FF:000007">
    <property type="entry name" value="L-threonine dehydratase catabolic TdcB"/>
    <property type="match status" value="1"/>
</dbReference>
<dbReference type="EMBL" id="GG663743">
    <property type="protein sequence ID" value="EEH54801.1"/>
    <property type="molecule type" value="Genomic_DNA"/>
</dbReference>
<evidence type="ECO:0000313" key="14">
    <source>
        <dbReference type="EMBL" id="EEH54801.1"/>
    </source>
</evidence>
<keyword evidence="7" id="KW-0677">Repeat</keyword>
<dbReference type="Pfam" id="PF00291">
    <property type="entry name" value="PALP"/>
    <property type="match status" value="1"/>
</dbReference>
<evidence type="ECO:0000256" key="3">
    <source>
        <dbReference type="ARBA" id="ARBA00004810"/>
    </source>
</evidence>